<keyword evidence="1" id="KW-0472">Membrane</keyword>
<dbReference type="RefSeq" id="WP_133711963.1">
    <property type="nucleotide sequence ID" value="NZ_SOAG01000005.1"/>
</dbReference>
<dbReference type="OrthoDB" id="9819775at2"/>
<gene>
    <name evidence="2" type="ORF">C8P70_105127</name>
</gene>
<dbReference type="Proteomes" id="UP000295215">
    <property type="component" value="Unassembled WGS sequence"/>
</dbReference>
<accession>A0A4R7FAD7</accession>
<feature type="transmembrane region" description="Helical" evidence="1">
    <location>
        <begin position="48"/>
        <end position="68"/>
    </location>
</feature>
<keyword evidence="3" id="KW-1185">Reference proteome</keyword>
<evidence type="ECO:0000256" key="1">
    <source>
        <dbReference type="SAM" id="Phobius"/>
    </source>
</evidence>
<keyword evidence="1" id="KW-0812">Transmembrane</keyword>
<name>A0A4R7FAD7_9FLAO</name>
<dbReference type="EMBL" id="SOAG01000005">
    <property type="protein sequence ID" value="TDS64275.1"/>
    <property type="molecule type" value="Genomic_DNA"/>
</dbReference>
<organism evidence="2 3">
    <name type="scientific">Myroides indicus</name>
    <dbReference type="NCBI Taxonomy" id="1323422"/>
    <lineage>
        <taxon>Bacteria</taxon>
        <taxon>Pseudomonadati</taxon>
        <taxon>Bacteroidota</taxon>
        <taxon>Flavobacteriia</taxon>
        <taxon>Flavobacteriales</taxon>
        <taxon>Flavobacteriaceae</taxon>
        <taxon>Myroides</taxon>
    </lineage>
</organism>
<protein>
    <submittedName>
        <fullName evidence="2">Uncharacterized protein</fullName>
    </submittedName>
</protein>
<sequence>MVGILYLIYYFAITLWYVYLLIGGLLLFLAKKWFIVTTSLGGKIGSGFLIFIGGLILMLGIYGAYVYLDNQVFYKWRAELNDRKLERTQNTVLDTDLDFPRLSLPKGTRIRWRNRFDVKKKEHATLDDIWWVTLSESTDFFGFVFDKDWSVYLREETIRGHLLDVQYIAGLPVCGEIVLSKEGKPIQAHIAENTKLNGQSIAKNSIVYFEVDEESQKKYIRIVHPEGRDCEFTFELKIDKK</sequence>
<feature type="transmembrane region" description="Helical" evidence="1">
    <location>
        <begin position="7"/>
        <end position="28"/>
    </location>
</feature>
<evidence type="ECO:0000313" key="2">
    <source>
        <dbReference type="EMBL" id="TDS64275.1"/>
    </source>
</evidence>
<dbReference type="AlphaFoldDB" id="A0A4R7FAD7"/>
<proteinExistence type="predicted"/>
<keyword evidence="1" id="KW-1133">Transmembrane helix</keyword>
<reference evidence="2 3" key="1">
    <citation type="submission" date="2019-03" db="EMBL/GenBank/DDBJ databases">
        <title>Genomic Encyclopedia of Archaeal and Bacterial Type Strains, Phase II (KMG-II): from individual species to whole genera.</title>
        <authorList>
            <person name="Goeker M."/>
        </authorList>
    </citation>
    <scope>NUCLEOTIDE SEQUENCE [LARGE SCALE GENOMIC DNA]</scope>
    <source>
        <strain evidence="2 3">DSM 28213</strain>
    </source>
</reference>
<comment type="caution">
    <text evidence="2">The sequence shown here is derived from an EMBL/GenBank/DDBJ whole genome shotgun (WGS) entry which is preliminary data.</text>
</comment>
<evidence type="ECO:0000313" key="3">
    <source>
        <dbReference type="Proteomes" id="UP000295215"/>
    </source>
</evidence>